<evidence type="ECO:0000256" key="2">
    <source>
        <dbReference type="ARBA" id="ARBA00020019"/>
    </source>
</evidence>
<gene>
    <name evidence="9 12" type="primary">ftsE</name>
    <name evidence="12" type="ORF">DXZ20_33685</name>
</gene>
<dbReference type="InterPro" id="IPR003439">
    <property type="entry name" value="ABC_transporter-like_ATP-bd"/>
</dbReference>
<comment type="subcellular location">
    <subcellularLocation>
        <location evidence="9">Cell membrane</location>
        <topology evidence="9">Peripheral membrane protein</topology>
        <orientation evidence="9">Cytoplasmic side</orientation>
    </subcellularLocation>
</comment>
<dbReference type="PANTHER" id="PTHR24220:SF470">
    <property type="entry name" value="CELL DIVISION ATP-BINDING PROTEIN FTSE"/>
    <property type="match status" value="1"/>
</dbReference>
<accession>A0A6M0RW78</accession>
<dbReference type="InterPro" id="IPR017871">
    <property type="entry name" value="ABC_transporter-like_CS"/>
</dbReference>
<dbReference type="RefSeq" id="WP_163702999.1">
    <property type="nucleotide sequence ID" value="NZ_QXHD01000004.1"/>
</dbReference>
<dbReference type="InterPro" id="IPR003593">
    <property type="entry name" value="AAA+_ATPase"/>
</dbReference>
<keyword evidence="8 9" id="KW-0131">Cell cycle</keyword>
<dbReference type="AlphaFoldDB" id="A0A6M0RW78"/>
<dbReference type="Proteomes" id="UP000481033">
    <property type="component" value="Unassembled WGS sequence"/>
</dbReference>
<protein>
    <recommendedName>
        <fullName evidence="2 9">Cell division ATP-binding protein FtsE</fullName>
    </recommendedName>
</protein>
<dbReference type="GO" id="GO:0022857">
    <property type="term" value="F:transmembrane transporter activity"/>
    <property type="evidence" value="ECO:0007669"/>
    <property type="project" value="TreeGrafter"/>
</dbReference>
<dbReference type="Pfam" id="PF00005">
    <property type="entry name" value="ABC_tran"/>
    <property type="match status" value="1"/>
</dbReference>
<proteinExistence type="inferred from homology"/>
<organism evidence="12 13">
    <name type="scientific">Adonisia turfae CCMR0081</name>
    <dbReference type="NCBI Taxonomy" id="2292702"/>
    <lineage>
        <taxon>Bacteria</taxon>
        <taxon>Bacillati</taxon>
        <taxon>Cyanobacteriota</taxon>
        <taxon>Adonisia</taxon>
        <taxon>Adonisia turfae</taxon>
    </lineage>
</organism>
<evidence type="ECO:0000256" key="7">
    <source>
        <dbReference type="ARBA" id="ARBA00023136"/>
    </source>
</evidence>
<evidence type="ECO:0000259" key="11">
    <source>
        <dbReference type="PROSITE" id="PS50893"/>
    </source>
</evidence>
<evidence type="ECO:0000256" key="6">
    <source>
        <dbReference type="ARBA" id="ARBA00022840"/>
    </source>
</evidence>
<dbReference type="GO" id="GO:0051301">
    <property type="term" value="P:cell division"/>
    <property type="evidence" value="ECO:0007669"/>
    <property type="project" value="UniProtKB-UniRule"/>
</dbReference>
<keyword evidence="5 9" id="KW-0547">Nucleotide-binding</keyword>
<reference evidence="12 13" key="1">
    <citation type="journal article" date="2020" name="Microb. Ecol.">
        <title>Ecogenomics of the Marine Benthic Filamentous Cyanobacterium Adonisia.</title>
        <authorList>
            <person name="Walter J.M."/>
            <person name="Coutinho F.H."/>
            <person name="Leomil L."/>
            <person name="Hargreaves P.I."/>
            <person name="Campeao M.E."/>
            <person name="Vieira V.V."/>
            <person name="Silva B.S."/>
            <person name="Fistarol G.O."/>
            <person name="Salomon P.S."/>
            <person name="Sawabe T."/>
            <person name="Mino S."/>
            <person name="Hosokawa M."/>
            <person name="Miyashita H."/>
            <person name="Maruyama F."/>
            <person name="van Verk M.C."/>
            <person name="Dutilh B.E."/>
            <person name="Thompson C.C."/>
            <person name="Thompson F.L."/>
        </authorList>
    </citation>
    <scope>NUCLEOTIDE SEQUENCE [LARGE SCALE GENOMIC DNA]</scope>
    <source>
        <strain evidence="12 13">CCMR0081</strain>
    </source>
</reference>
<dbReference type="GO" id="GO:0005886">
    <property type="term" value="C:plasma membrane"/>
    <property type="evidence" value="ECO:0007669"/>
    <property type="project" value="UniProtKB-SubCell"/>
</dbReference>
<name>A0A6M0RW78_9CYAN</name>
<evidence type="ECO:0000256" key="3">
    <source>
        <dbReference type="ARBA" id="ARBA00022475"/>
    </source>
</evidence>
<dbReference type="SMART" id="SM00382">
    <property type="entry name" value="AAA"/>
    <property type="match status" value="1"/>
</dbReference>
<keyword evidence="4 9" id="KW-0132">Cell division</keyword>
<keyword evidence="13" id="KW-1185">Reference proteome</keyword>
<keyword evidence="7 9" id="KW-0472">Membrane</keyword>
<evidence type="ECO:0000256" key="5">
    <source>
        <dbReference type="ARBA" id="ARBA00022741"/>
    </source>
</evidence>
<dbReference type="PROSITE" id="PS00211">
    <property type="entry name" value="ABC_TRANSPORTER_1"/>
    <property type="match status" value="1"/>
</dbReference>
<dbReference type="SUPFAM" id="SSF52540">
    <property type="entry name" value="P-loop containing nucleoside triphosphate hydrolases"/>
    <property type="match status" value="1"/>
</dbReference>
<evidence type="ECO:0000313" key="12">
    <source>
        <dbReference type="EMBL" id="NEZ60508.1"/>
    </source>
</evidence>
<feature type="region of interest" description="Disordered" evidence="10">
    <location>
        <begin position="1"/>
        <end position="52"/>
    </location>
</feature>
<sequence>MTSAVTPPKTQYPRRRRPDAQSRRNAAFQATSATLQGTQQPQQTKTDSAHPPLVTLTGVNKVYDNGSQALRNINLQIKRGDFLFVTGPSGAGKSTLLKLLYGQERATSGKILVDDKNLAKLRGNRLAMLRRRIGIVFQDYKLIPRRTVAENVSFVLWAQGYSRREINRRLRPTLRMVGLQHKASCFPDQLSGGEQQRVSIARAVVSTPPLLLADEPTGNLDGDNSRQVIKILEKLNSIGITVIVTTHDEQLVRSSNHPVVQIKDGRLTYVRH</sequence>
<comment type="caution">
    <text evidence="12">The sequence shown here is derived from an EMBL/GenBank/DDBJ whole genome shotgun (WGS) entry which is preliminary data.</text>
</comment>
<dbReference type="Gene3D" id="3.40.50.300">
    <property type="entry name" value="P-loop containing nucleotide triphosphate hydrolases"/>
    <property type="match status" value="1"/>
</dbReference>
<feature type="domain" description="ABC transporter" evidence="11">
    <location>
        <begin position="54"/>
        <end position="270"/>
    </location>
</feature>
<dbReference type="GO" id="GO:0005524">
    <property type="term" value="F:ATP binding"/>
    <property type="evidence" value="ECO:0007669"/>
    <property type="project" value="UniProtKB-UniRule"/>
</dbReference>
<dbReference type="PANTHER" id="PTHR24220">
    <property type="entry name" value="IMPORT ATP-BINDING PROTEIN"/>
    <property type="match status" value="1"/>
</dbReference>
<dbReference type="InterPro" id="IPR015854">
    <property type="entry name" value="ABC_transpr_LolD-like"/>
</dbReference>
<comment type="subunit">
    <text evidence="9">Homodimer. Forms a membrane-associated complex with FtsX.</text>
</comment>
<dbReference type="NCBIfam" id="TIGR02673">
    <property type="entry name" value="FtsE"/>
    <property type="match status" value="1"/>
</dbReference>
<dbReference type="InterPro" id="IPR027417">
    <property type="entry name" value="P-loop_NTPase"/>
</dbReference>
<dbReference type="FunFam" id="3.40.50.300:FF:000056">
    <property type="entry name" value="Cell division ATP-binding protein FtsE"/>
    <property type="match status" value="1"/>
</dbReference>
<dbReference type="EMBL" id="QXHD01000004">
    <property type="protein sequence ID" value="NEZ60508.1"/>
    <property type="molecule type" value="Genomic_DNA"/>
</dbReference>
<comment type="function">
    <text evidence="9">Part of the ABC transporter FtsEX involved in cellular division.</text>
</comment>
<dbReference type="GO" id="GO:0016887">
    <property type="term" value="F:ATP hydrolysis activity"/>
    <property type="evidence" value="ECO:0007669"/>
    <property type="project" value="InterPro"/>
</dbReference>
<keyword evidence="3 9" id="KW-1003">Cell membrane</keyword>
<dbReference type="InterPro" id="IPR005286">
    <property type="entry name" value="Cell_div_FtsE"/>
</dbReference>
<evidence type="ECO:0000256" key="10">
    <source>
        <dbReference type="SAM" id="MobiDB-lite"/>
    </source>
</evidence>
<evidence type="ECO:0000256" key="4">
    <source>
        <dbReference type="ARBA" id="ARBA00022618"/>
    </source>
</evidence>
<feature type="compositionally biased region" description="Polar residues" evidence="10">
    <location>
        <begin position="28"/>
        <end position="46"/>
    </location>
</feature>
<comment type="similarity">
    <text evidence="1 9">Belongs to the ABC transporter superfamily.</text>
</comment>
<dbReference type="PROSITE" id="PS50893">
    <property type="entry name" value="ABC_TRANSPORTER_2"/>
    <property type="match status" value="1"/>
</dbReference>
<evidence type="ECO:0000256" key="8">
    <source>
        <dbReference type="ARBA" id="ARBA00023306"/>
    </source>
</evidence>
<evidence type="ECO:0000256" key="9">
    <source>
        <dbReference type="RuleBase" id="RU365094"/>
    </source>
</evidence>
<evidence type="ECO:0000256" key="1">
    <source>
        <dbReference type="ARBA" id="ARBA00005417"/>
    </source>
</evidence>
<evidence type="ECO:0000313" key="13">
    <source>
        <dbReference type="Proteomes" id="UP000481033"/>
    </source>
</evidence>
<keyword evidence="6 9" id="KW-0067">ATP-binding</keyword>